<sequence>MVALSLTPLRNDTPSEGGGNNVHVGGGPKSTQLAVFPGELVDGLAALTWETSMTVGKLLEMVGALLLEGATQGLERSPRKGIRGGAVPFLLVVGSHMGNILVVIGSHRFTKL</sequence>
<proteinExistence type="predicted"/>
<keyword evidence="2" id="KW-1133">Transmembrane helix</keyword>
<keyword evidence="2" id="KW-0812">Transmembrane</keyword>
<feature type="compositionally biased region" description="Gly residues" evidence="1">
    <location>
        <begin position="16"/>
        <end position="26"/>
    </location>
</feature>
<dbReference type="EMBL" id="JASCZI010060494">
    <property type="protein sequence ID" value="MED6132890.1"/>
    <property type="molecule type" value="Genomic_DNA"/>
</dbReference>
<dbReference type="Proteomes" id="UP001341840">
    <property type="component" value="Unassembled WGS sequence"/>
</dbReference>
<keyword evidence="4" id="KW-1185">Reference proteome</keyword>
<reference evidence="3 4" key="1">
    <citation type="journal article" date="2023" name="Plants (Basel)">
        <title>Bridging the Gap: Combining Genomics and Transcriptomics Approaches to Understand Stylosanthes scabra, an Orphan Legume from the Brazilian Caatinga.</title>
        <authorList>
            <person name="Ferreira-Neto J.R.C."/>
            <person name="da Silva M.D."/>
            <person name="Binneck E."/>
            <person name="de Melo N.F."/>
            <person name="da Silva R.H."/>
            <person name="de Melo A.L.T.M."/>
            <person name="Pandolfi V."/>
            <person name="Bustamante F.O."/>
            <person name="Brasileiro-Vidal A.C."/>
            <person name="Benko-Iseppon A.M."/>
        </authorList>
    </citation>
    <scope>NUCLEOTIDE SEQUENCE [LARGE SCALE GENOMIC DNA]</scope>
    <source>
        <tissue evidence="3">Leaves</tissue>
    </source>
</reference>
<accession>A0ABU6SA51</accession>
<evidence type="ECO:0000313" key="4">
    <source>
        <dbReference type="Proteomes" id="UP001341840"/>
    </source>
</evidence>
<evidence type="ECO:0000256" key="2">
    <source>
        <dbReference type="SAM" id="Phobius"/>
    </source>
</evidence>
<comment type="caution">
    <text evidence="3">The sequence shown here is derived from an EMBL/GenBank/DDBJ whole genome shotgun (WGS) entry which is preliminary data.</text>
</comment>
<organism evidence="3 4">
    <name type="scientific">Stylosanthes scabra</name>
    <dbReference type="NCBI Taxonomy" id="79078"/>
    <lineage>
        <taxon>Eukaryota</taxon>
        <taxon>Viridiplantae</taxon>
        <taxon>Streptophyta</taxon>
        <taxon>Embryophyta</taxon>
        <taxon>Tracheophyta</taxon>
        <taxon>Spermatophyta</taxon>
        <taxon>Magnoliopsida</taxon>
        <taxon>eudicotyledons</taxon>
        <taxon>Gunneridae</taxon>
        <taxon>Pentapetalae</taxon>
        <taxon>rosids</taxon>
        <taxon>fabids</taxon>
        <taxon>Fabales</taxon>
        <taxon>Fabaceae</taxon>
        <taxon>Papilionoideae</taxon>
        <taxon>50 kb inversion clade</taxon>
        <taxon>dalbergioids sensu lato</taxon>
        <taxon>Dalbergieae</taxon>
        <taxon>Pterocarpus clade</taxon>
        <taxon>Stylosanthes</taxon>
    </lineage>
</organism>
<feature type="region of interest" description="Disordered" evidence="1">
    <location>
        <begin position="1"/>
        <end position="26"/>
    </location>
</feature>
<name>A0ABU6SA51_9FABA</name>
<feature type="transmembrane region" description="Helical" evidence="2">
    <location>
        <begin position="86"/>
        <end position="106"/>
    </location>
</feature>
<keyword evidence="2" id="KW-0472">Membrane</keyword>
<evidence type="ECO:0000256" key="1">
    <source>
        <dbReference type="SAM" id="MobiDB-lite"/>
    </source>
</evidence>
<gene>
    <name evidence="3" type="ORF">PIB30_022969</name>
</gene>
<protein>
    <submittedName>
        <fullName evidence="3">Uncharacterized protein</fullName>
    </submittedName>
</protein>
<evidence type="ECO:0000313" key="3">
    <source>
        <dbReference type="EMBL" id="MED6132890.1"/>
    </source>
</evidence>